<dbReference type="AlphaFoldDB" id="A0A380TJE8"/>
<dbReference type="Pfam" id="PF04214">
    <property type="entry name" value="DUF411"/>
    <property type="match status" value="1"/>
</dbReference>
<evidence type="ECO:0008006" key="2">
    <source>
        <dbReference type="Google" id="ProtNLM"/>
    </source>
</evidence>
<dbReference type="EMBL" id="UIDG01000445">
    <property type="protein sequence ID" value="SUS07774.1"/>
    <property type="molecule type" value="Genomic_DNA"/>
</dbReference>
<gene>
    <name evidence="1" type="ORF">DF3PB_50044</name>
</gene>
<dbReference type="InterPro" id="IPR006311">
    <property type="entry name" value="TAT_signal"/>
</dbReference>
<dbReference type="PROSITE" id="PS51318">
    <property type="entry name" value="TAT"/>
    <property type="match status" value="1"/>
</dbReference>
<sequence length="146" mass="15241">MMTSRRRLMVGAGFLLAASPALGAAPALEVWKNRACGCCSAWARLFEAAGFTVTVHEVDDVAEARAAAGVPADLGGCHTAKVEGYIIEGHVPVDAVRRLLAERLSVKGLSVPGMPVGSPGMEIEGTPADPFEVIAFAADGSRYVFR</sequence>
<accession>A0A380TJE8</accession>
<proteinExistence type="predicted"/>
<organism evidence="1">
    <name type="scientific">metagenome</name>
    <dbReference type="NCBI Taxonomy" id="256318"/>
    <lineage>
        <taxon>unclassified sequences</taxon>
        <taxon>metagenomes</taxon>
    </lineage>
</organism>
<protein>
    <recommendedName>
        <fullName evidence="2">Metal-binding protein</fullName>
    </recommendedName>
</protein>
<reference evidence="1" key="1">
    <citation type="submission" date="2018-07" db="EMBL/GenBank/DDBJ databases">
        <authorList>
            <person name="Quirk P.G."/>
            <person name="Krulwich T.A."/>
        </authorList>
    </citation>
    <scope>NUCLEOTIDE SEQUENCE</scope>
</reference>
<evidence type="ECO:0000313" key="1">
    <source>
        <dbReference type="EMBL" id="SUS07774.1"/>
    </source>
</evidence>
<name>A0A380TJE8_9ZZZZ</name>
<dbReference type="InterPro" id="IPR007332">
    <property type="entry name" value="DUF411"/>
</dbReference>